<protein>
    <recommendedName>
        <fullName evidence="6">JAB domain-containing protein</fullName>
    </recommendedName>
</protein>
<gene>
    <name evidence="7" type="ORF">DRP53_00990</name>
</gene>
<reference evidence="7 8" key="1">
    <citation type="submission" date="2018-06" db="EMBL/GenBank/DDBJ databases">
        <title>Extensive metabolic versatility and redundancy in microbially diverse, dynamic hydrothermal sediments.</title>
        <authorList>
            <person name="Dombrowski N."/>
            <person name="Teske A."/>
            <person name="Baker B.J."/>
        </authorList>
    </citation>
    <scope>NUCLEOTIDE SEQUENCE [LARGE SCALE GENOMIC DNA]</scope>
    <source>
        <strain evidence="7">B36_G15</strain>
    </source>
</reference>
<evidence type="ECO:0000313" key="8">
    <source>
        <dbReference type="Proteomes" id="UP000268469"/>
    </source>
</evidence>
<comment type="caution">
    <text evidence="7">The sequence shown here is derived from an EMBL/GenBank/DDBJ whole genome shotgun (WGS) entry which is preliminary data.</text>
</comment>
<dbReference type="Proteomes" id="UP000268469">
    <property type="component" value="Unassembled WGS sequence"/>
</dbReference>
<keyword evidence="5" id="KW-0482">Metalloprotease</keyword>
<dbReference type="GO" id="GO:0046872">
    <property type="term" value="F:metal ion binding"/>
    <property type="evidence" value="ECO:0007669"/>
    <property type="project" value="UniProtKB-KW"/>
</dbReference>
<dbReference type="GO" id="GO:0008237">
    <property type="term" value="F:metallopeptidase activity"/>
    <property type="evidence" value="ECO:0007669"/>
    <property type="project" value="UniProtKB-KW"/>
</dbReference>
<dbReference type="InterPro" id="IPR028090">
    <property type="entry name" value="JAB_dom_prok"/>
</dbReference>
<accession>A0A660SNH9</accession>
<evidence type="ECO:0000256" key="4">
    <source>
        <dbReference type="ARBA" id="ARBA00022833"/>
    </source>
</evidence>
<evidence type="ECO:0000256" key="3">
    <source>
        <dbReference type="ARBA" id="ARBA00022801"/>
    </source>
</evidence>
<keyword evidence="4" id="KW-0862">Zinc</keyword>
<evidence type="ECO:0000256" key="2">
    <source>
        <dbReference type="ARBA" id="ARBA00022723"/>
    </source>
</evidence>
<dbReference type="AlphaFoldDB" id="A0A660SNH9"/>
<dbReference type="Gene3D" id="3.40.140.10">
    <property type="entry name" value="Cytidine Deaminase, domain 2"/>
    <property type="match status" value="1"/>
</dbReference>
<dbReference type="GO" id="GO:0006508">
    <property type="term" value="P:proteolysis"/>
    <property type="evidence" value="ECO:0007669"/>
    <property type="project" value="UniProtKB-KW"/>
</dbReference>
<evidence type="ECO:0000256" key="5">
    <source>
        <dbReference type="ARBA" id="ARBA00023049"/>
    </source>
</evidence>
<evidence type="ECO:0000259" key="6">
    <source>
        <dbReference type="Pfam" id="PF14464"/>
    </source>
</evidence>
<evidence type="ECO:0000256" key="1">
    <source>
        <dbReference type="ARBA" id="ARBA00022670"/>
    </source>
</evidence>
<keyword evidence="3" id="KW-0378">Hydrolase</keyword>
<dbReference type="SUPFAM" id="SSF102712">
    <property type="entry name" value="JAB1/MPN domain"/>
    <property type="match status" value="1"/>
</dbReference>
<proteinExistence type="predicted"/>
<dbReference type="Pfam" id="PF14464">
    <property type="entry name" value="Prok-JAB"/>
    <property type="match status" value="1"/>
</dbReference>
<keyword evidence="1" id="KW-0645">Protease</keyword>
<keyword evidence="2" id="KW-0479">Metal-binding</keyword>
<evidence type="ECO:0000313" key="7">
    <source>
        <dbReference type="EMBL" id="RKX71611.1"/>
    </source>
</evidence>
<feature type="domain" description="JAB" evidence="6">
    <location>
        <begin position="17"/>
        <end position="140"/>
    </location>
</feature>
<organism evidence="7 8">
    <name type="scientific">candidate division WOR-3 bacterium</name>
    <dbReference type="NCBI Taxonomy" id="2052148"/>
    <lineage>
        <taxon>Bacteria</taxon>
        <taxon>Bacteria division WOR-3</taxon>
    </lineage>
</organism>
<sequence length="224" mass="26531">MVERIVYIERDCLITLLATVIETPQNESFGFLLGKLSRRKVKRTIRPVVVLDMSYPLFTAERRPSHVALGNIAAWNRVQDFLHGFSFGLTIMGEFHSHPQAGPELSDFDLKNIVLSMLESYEKGERLPRRSWLEMVIAVNKIDIQFPKRRDWYWEERGRRLFFRVWVKGRVRYDVTIACHIIPSLFPVFRRLKREDRSGRQILREGVKIARRRIVEAKLYTRES</sequence>
<name>A0A660SNH9_UNCW3</name>
<dbReference type="EMBL" id="QNBE01000005">
    <property type="protein sequence ID" value="RKX71611.1"/>
    <property type="molecule type" value="Genomic_DNA"/>
</dbReference>